<organism evidence="11 12">
    <name type="scientific">Kribbella karoonensis</name>
    <dbReference type="NCBI Taxonomy" id="324851"/>
    <lineage>
        <taxon>Bacteria</taxon>
        <taxon>Bacillati</taxon>
        <taxon>Actinomycetota</taxon>
        <taxon>Actinomycetes</taxon>
        <taxon>Propionibacteriales</taxon>
        <taxon>Kribbellaceae</taxon>
        <taxon>Kribbella</taxon>
    </lineage>
</organism>
<name>A0ABP4Q496_9ACTN</name>
<evidence type="ECO:0000256" key="5">
    <source>
        <dbReference type="ARBA" id="ARBA00023125"/>
    </source>
</evidence>
<evidence type="ECO:0000259" key="10">
    <source>
        <dbReference type="Pfam" id="PF12323"/>
    </source>
</evidence>
<keyword evidence="11" id="KW-0378">Hydrolase</keyword>
<keyword evidence="2" id="KW-0815">Transposition</keyword>
<comment type="caution">
    <text evidence="11">The sequence shown here is derived from an EMBL/GenBank/DDBJ whole genome shotgun (WGS) entry which is preliminary data.</text>
</comment>
<dbReference type="Proteomes" id="UP001500190">
    <property type="component" value="Unassembled WGS sequence"/>
</dbReference>
<dbReference type="InterPro" id="IPR001959">
    <property type="entry name" value="Transposase"/>
</dbReference>
<dbReference type="EMBL" id="BAAAND010000008">
    <property type="protein sequence ID" value="GAA1597325.1"/>
    <property type="molecule type" value="Genomic_DNA"/>
</dbReference>
<keyword evidence="3" id="KW-0479">Metal-binding</keyword>
<evidence type="ECO:0000313" key="12">
    <source>
        <dbReference type="Proteomes" id="UP001500190"/>
    </source>
</evidence>
<keyword evidence="4" id="KW-0862">Zinc</keyword>
<evidence type="ECO:0000256" key="7">
    <source>
        <dbReference type="SAM" id="MobiDB-lite"/>
    </source>
</evidence>
<proteinExistence type="inferred from homology"/>
<dbReference type="Pfam" id="PF01385">
    <property type="entry name" value="OrfB_IS605"/>
    <property type="match status" value="1"/>
</dbReference>
<keyword evidence="6" id="KW-0233">DNA recombination</keyword>
<dbReference type="InterPro" id="IPR021027">
    <property type="entry name" value="Transposase_put_HTH"/>
</dbReference>
<dbReference type="NCBIfam" id="NF038280">
    <property type="entry name" value="IS607_TnpB"/>
    <property type="match status" value="1"/>
</dbReference>
<evidence type="ECO:0000259" key="9">
    <source>
        <dbReference type="Pfam" id="PF07282"/>
    </source>
</evidence>
<reference evidence="12" key="1">
    <citation type="journal article" date="2019" name="Int. J. Syst. Evol. Microbiol.">
        <title>The Global Catalogue of Microorganisms (GCM) 10K type strain sequencing project: providing services to taxonomists for standard genome sequencing and annotation.</title>
        <authorList>
            <consortium name="The Broad Institute Genomics Platform"/>
            <consortium name="The Broad Institute Genome Sequencing Center for Infectious Disease"/>
            <person name="Wu L."/>
            <person name="Ma J."/>
        </authorList>
    </citation>
    <scope>NUCLEOTIDE SEQUENCE [LARGE SCALE GENOMIC DNA]</scope>
    <source>
        <strain evidence="12">JCM 14304</strain>
    </source>
</reference>
<evidence type="ECO:0000259" key="8">
    <source>
        <dbReference type="Pfam" id="PF01385"/>
    </source>
</evidence>
<feature type="domain" description="Cas12f1-like TNB" evidence="9">
    <location>
        <begin position="345"/>
        <end position="408"/>
    </location>
</feature>
<evidence type="ECO:0000256" key="2">
    <source>
        <dbReference type="ARBA" id="ARBA00022578"/>
    </source>
</evidence>
<dbReference type="Pfam" id="PF07282">
    <property type="entry name" value="Cas12f1-like_TNB"/>
    <property type="match status" value="1"/>
</dbReference>
<protein>
    <submittedName>
        <fullName evidence="11">IS607 family element RNA-guided endonuclease TnpB</fullName>
    </submittedName>
</protein>
<evidence type="ECO:0000313" key="11">
    <source>
        <dbReference type="EMBL" id="GAA1597325.1"/>
    </source>
</evidence>
<evidence type="ECO:0000256" key="6">
    <source>
        <dbReference type="ARBA" id="ARBA00023172"/>
    </source>
</evidence>
<gene>
    <name evidence="11" type="primary">tnpB</name>
    <name evidence="11" type="ORF">GCM10009742_50490</name>
</gene>
<keyword evidence="12" id="KW-1185">Reference proteome</keyword>
<feature type="domain" description="Probable transposase IS891/IS1136/IS1341" evidence="8">
    <location>
        <begin position="209"/>
        <end position="324"/>
    </location>
</feature>
<keyword evidence="5" id="KW-0238">DNA-binding</keyword>
<evidence type="ECO:0000256" key="4">
    <source>
        <dbReference type="ARBA" id="ARBA00022833"/>
    </source>
</evidence>
<dbReference type="InterPro" id="IPR010095">
    <property type="entry name" value="Cas12f1-like_TNB"/>
</dbReference>
<accession>A0ABP4Q496</accession>
<comment type="similarity">
    <text evidence="1">In the C-terminal section; belongs to the transposase 35 family.</text>
</comment>
<evidence type="ECO:0000256" key="3">
    <source>
        <dbReference type="ARBA" id="ARBA00022723"/>
    </source>
</evidence>
<dbReference type="Pfam" id="PF12323">
    <property type="entry name" value="HTH_OrfB_IS605"/>
    <property type="match status" value="1"/>
</dbReference>
<keyword evidence="11" id="KW-0540">Nuclease</keyword>
<sequence>MGSLAKVEVPDGWTVQAFCFALDLTPEQEAVIKRQFGGRRYARNWAVQTLKEDLSRFRAADTRTEKPSLAGLRKRWNQVKGTQCIDSATGEPWWPEISKEAFADGIKAAVDAYWNWQASRAGKRPGRRVRFPRFAKKSRDRDRVTFTTGAIRVETDRRHVTLPRLGTVRVHENTRRLQRLVAAQRARILAVTVSRRGHRLIAAFRVLIERPIRRGVSKPDSRIGVDVGVRVLATVATSNGAVLERVRNPRPLTAALTELRHLSRQRSRRVRGSRGYRLTQRKLTRLHRRIADVRSHHIHSLTTRVAKTHGTIVVEGLDAAGMLRQKGLAGARARRRGLSDSALAETRRQLGYKTRWYGSCLVVADRWYPSSKTCHSCGKAQDISWSEHWSCGSCAATHQRDDNAAINLARYELPVLADSAVGPVGAAVKRGADRKTWVPQAGGREARKDAGREAGDQPRDGVLMQ</sequence>
<feature type="compositionally biased region" description="Basic and acidic residues" evidence="7">
    <location>
        <begin position="444"/>
        <end position="459"/>
    </location>
</feature>
<dbReference type="InterPro" id="IPR053470">
    <property type="entry name" value="RNA-guided_DNA_endonuclease"/>
</dbReference>
<feature type="region of interest" description="Disordered" evidence="7">
    <location>
        <begin position="428"/>
        <end position="465"/>
    </location>
</feature>
<dbReference type="NCBIfam" id="NF040570">
    <property type="entry name" value="guided_TnpB"/>
    <property type="match status" value="1"/>
</dbReference>
<keyword evidence="11" id="KW-0255">Endonuclease</keyword>
<dbReference type="GO" id="GO:0004519">
    <property type="term" value="F:endonuclease activity"/>
    <property type="evidence" value="ECO:0007669"/>
    <property type="project" value="UniProtKB-KW"/>
</dbReference>
<feature type="domain" description="Transposase putative helix-turn-helix" evidence="10">
    <location>
        <begin position="16"/>
        <end position="52"/>
    </location>
</feature>
<evidence type="ECO:0000256" key="1">
    <source>
        <dbReference type="ARBA" id="ARBA00008761"/>
    </source>
</evidence>